<dbReference type="AlphaFoldDB" id="A0A319CTJ1"/>
<gene>
    <name evidence="1" type="ORF">BO71DRAFT_404465</name>
</gene>
<evidence type="ECO:0000313" key="2">
    <source>
        <dbReference type="Proteomes" id="UP000247810"/>
    </source>
</evidence>
<protein>
    <submittedName>
        <fullName evidence="1">Uncharacterized protein</fullName>
    </submittedName>
</protein>
<dbReference type="Proteomes" id="UP000247810">
    <property type="component" value="Unassembled WGS sequence"/>
</dbReference>
<reference evidence="1 2" key="1">
    <citation type="submission" date="2018-02" db="EMBL/GenBank/DDBJ databases">
        <title>The genomes of Aspergillus section Nigri reveals drivers in fungal speciation.</title>
        <authorList>
            <consortium name="DOE Joint Genome Institute"/>
            <person name="Vesth T.C."/>
            <person name="Nybo J."/>
            <person name="Theobald S."/>
            <person name="Brandl J."/>
            <person name="Frisvad J.C."/>
            <person name="Nielsen K.F."/>
            <person name="Lyhne E.K."/>
            <person name="Kogle M.E."/>
            <person name="Kuo A."/>
            <person name="Riley R."/>
            <person name="Clum A."/>
            <person name="Nolan M."/>
            <person name="Lipzen A."/>
            <person name="Salamov A."/>
            <person name="Henrissat B."/>
            <person name="Wiebenga A."/>
            <person name="De vries R.P."/>
            <person name="Grigoriev I.V."/>
            <person name="Mortensen U.H."/>
            <person name="Andersen M.R."/>
            <person name="Baker S.E."/>
        </authorList>
    </citation>
    <scope>NUCLEOTIDE SEQUENCE [LARGE SCALE GENOMIC DNA]</scope>
    <source>
        <strain evidence="1 2">CBS 707.79</strain>
    </source>
</reference>
<organism evidence="1 2">
    <name type="scientific">Aspergillus ellipticus CBS 707.79</name>
    <dbReference type="NCBI Taxonomy" id="1448320"/>
    <lineage>
        <taxon>Eukaryota</taxon>
        <taxon>Fungi</taxon>
        <taxon>Dikarya</taxon>
        <taxon>Ascomycota</taxon>
        <taxon>Pezizomycotina</taxon>
        <taxon>Eurotiomycetes</taxon>
        <taxon>Eurotiomycetidae</taxon>
        <taxon>Eurotiales</taxon>
        <taxon>Aspergillaceae</taxon>
        <taxon>Aspergillus</taxon>
        <taxon>Aspergillus subgen. Circumdati</taxon>
    </lineage>
</organism>
<dbReference type="EMBL" id="KZ826190">
    <property type="protein sequence ID" value="PYH87681.1"/>
    <property type="molecule type" value="Genomic_DNA"/>
</dbReference>
<sequence>MLIPPATEPWSTQSPVDGCDTYYAGSSAVEPPPLPSTIRLLTLAFQIAWRSDLLSTGMSSGG</sequence>
<proteinExistence type="predicted"/>
<dbReference type="VEuPathDB" id="FungiDB:BO71DRAFT_404465"/>
<keyword evidence="2" id="KW-1185">Reference proteome</keyword>
<accession>A0A319CTJ1</accession>
<evidence type="ECO:0000313" key="1">
    <source>
        <dbReference type="EMBL" id="PYH87681.1"/>
    </source>
</evidence>
<name>A0A319CTJ1_9EURO</name>